<dbReference type="GO" id="GO:0031564">
    <property type="term" value="P:transcription antitermination"/>
    <property type="evidence" value="ECO:0007669"/>
    <property type="project" value="UniProtKB-KW"/>
</dbReference>
<dbReference type="Gene3D" id="3.30.540.10">
    <property type="entry name" value="Fructose-1,6-Bisphosphatase, subunit A, domain 1"/>
    <property type="match status" value="1"/>
</dbReference>
<dbReference type="Pfam" id="PF00459">
    <property type="entry name" value="Inositol_P"/>
    <property type="match status" value="1"/>
</dbReference>
<evidence type="ECO:0000256" key="14">
    <source>
        <dbReference type="PIRSR" id="PIRSR600760-2"/>
    </source>
</evidence>
<dbReference type="STRING" id="28091.SAMEA3174300_01137"/>
<reference evidence="16 17" key="1">
    <citation type="submission" date="2018-12" db="EMBL/GenBank/DDBJ databases">
        <authorList>
            <consortium name="Pathogen Informatics"/>
        </authorList>
    </citation>
    <scope>NUCLEOTIDE SEQUENCE [LARGE SCALE GENOMIC DNA]</scope>
    <source>
        <strain evidence="16 17">NCTC12742</strain>
    </source>
</reference>
<dbReference type="EC" id="3.1.3.25" evidence="15"/>
<dbReference type="FunFam" id="3.40.190.80:FF:000002">
    <property type="entry name" value="Inositol-1-monophosphatase"/>
    <property type="match status" value="1"/>
</dbReference>
<dbReference type="InterPro" id="IPR020550">
    <property type="entry name" value="Inositol_monophosphatase_CS"/>
</dbReference>
<evidence type="ECO:0000256" key="10">
    <source>
        <dbReference type="ARBA" id="ARBA00023015"/>
    </source>
</evidence>
<comment type="cofactor">
    <cofactor evidence="2 14 15">
        <name>Mg(2+)</name>
        <dbReference type="ChEBI" id="CHEBI:18420"/>
    </cofactor>
</comment>
<keyword evidence="7 15" id="KW-0378">Hydrolase</keyword>
<keyword evidence="10" id="KW-0805">Transcription regulation</keyword>
<dbReference type="PRINTS" id="PR01959">
    <property type="entry name" value="SBIMPHPHTASE"/>
</dbReference>
<dbReference type="PRINTS" id="PR00377">
    <property type="entry name" value="IMPHPHTASES"/>
</dbReference>
<dbReference type="InterPro" id="IPR000760">
    <property type="entry name" value="Inositol_monophosphatase-like"/>
</dbReference>
<evidence type="ECO:0000256" key="12">
    <source>
        <dbReference type="ARBA" id="ARBA00055761"/>
    </source>
</evidence>
<dbReference type="SUPFAM" id="SSF56655">
    <property type="entry name" value="Carbohydrate phosphatase"/>
    <property type="match status" value="1"/>
</dbReference>
<organism evidence="16 17">
    <name type="scientific">Neisseria weaveri</name>
    <dbReference type="NCBI Taxonomy" id="28091"/>
    <lineage>
        <taxon>Bacteria</taxon>
        <taxon>Pseudomonadati</taxon>
        <taxon>Pseudomonadota</taxon>
        <taxon>Betaproteobacteria</taxon>
        <taxon>Neisseriales</taxon>
        <taxon>Neisseriaceae</taxon>
        <taxon>Neisseria</taxon>
    </lineage>
</organism>
<evidence type="ECO:0000256" key="4">
    <source>
        <dbReference type="ARBA" id="ARBA00009759"/>
    </source>
</evidence>
<dbReference type="GO" id="GO:0007165">
    <property type="term" value="P:signal transduction"/>
    <property type="evidence" value="ECO:0007669"/>
    <property type="project" value="TreeGrafter"/>
</dbReference>
<dbReference type="InterPro" id="IPR033942">
    <property type="entry name" value="IMPase"/>
</dbReference>
<gene>
    <name evidence="16" type="primary">suhB_1</name>
    <name evidence="16" type="ORF">NCTC12742_00513</name>
</gene>
<dbReference type="Gene3D" id="3.40.190.80">
    <property type="match status" value="1"/>
</dbReference>
<sequence length="300" mass="33344">MFFNIGNPKYRFEAVFPHLTFCLSAQCSRRIVPDRKYAMNPILNTAFKAARKAGQMMIRASANLEGVKIDSKAFNDFVSDVDRTAEAILVDAIKESYPHHKITCEESGSHGKSNAEYEWLIDPLDGTTNYLHGHPQYAISMALLHKGQLQEALVYAPERNDLYMASRGKGALLNDRRIRVSNRIELNHCLIGTGFPVVDQSRMDTYLNILRSFLEKTAGARREGAASLDLCALAAGRFDGFFEFNLHPWDIAAGALIAKEAGALVTDLKGEQTWLETGDIVAANPKVLAQMLKLISTHIE</sequence>
<comment type="similarity">
    <text evidence="4 15">Belongs to the inositol monophosphatase superfamily.</text>
</comment>
<comment type="subunit">
    <text evidence="13">Homodimer. The rRNA transcription and antitermination complex (rrnTAC) consists of RNA polymerase (RNAP), NusA, NusB, NusE (rpsJ), NusG, SubB, ribosomal protein S4, DNA and precursor rRNA; S4 is more flexible than other subunits.</text>
</comment>
<evidence type="ECO:0000256" key="5">
    <source>
        <dbReference type="ARBA" id="ARBA00022490"/>
    </source>
</evidence>
<keyword evidence="8" id="KW-0889">Transcription antitermination</keyword>
<evidence type="ECO:0000256" key="9">
    <source>
        <dbReference type="ARBA" id="ARBA00022842"/>
    </source>
</evidence>
<evidence type="ECO:0000256" key="2">
    <source>
        <dbReference type="ARBA" id="ARBA00001946"/>
    </source>
</evidence>
<feature type="binding site" evidence="14">
    <location>
        <position position="125"/>
    </location>
    <ligand>
        <name>Mg(2+)</name>
        <dbReference type="ChEBI" id="CHEBI:18420"/>
        <label>1</label>
        <note>catalytic</note>
    </ligand>
</feature>
<feature type="binding site" evidence="14">
    <location>
        <position position="122"/>
    </location>
    <ligand>
        <name>Mg(2+)</name>
        <dbReference type="ChEBI" id="CHEBI:18420"/>
        <label>1</label>
        <note>catalytic</note>
    </ligand>
</feature>
<dbReference type="EMBL" id="LR134533">
    <property type="protein sequence ID" value="VEJ50089.1"/>
    <property type="molecule type" value="Genomic_DNA"/>
</dbReference>
<dbReference type="AlphaFoldDB" id="A0A448VJV5"/>
<dbReference type="PROSITE" id="PS00629">
    <property type="entry name" value="IMP_1"/>
    <property type="match status" value="1"/>
</dbReference>
<evidence type="ECO:0000256" key="7">
    <source>
        <dbReference type="ARBA" id="ARBA00022801"/>
    </source>
</evidence>
<dbReference type="InterPro" id="IPR022337">
    <property type="entry name" value="Inositol_monophosphatase_SuhB"/>
</dbReference>
<keyword evidence="6 14" id="KW-0479">Metal-binding</keyword>
<dbReference type="CDD" id="cd01639">
    <property type="entry name" value="IMPase"/>
    <property type="match status" value="1"/>
</dbReference>
<dbReference type="GO" id="GO:0046872">
    <property type="term" value="F:metal ion binding"/>
    <property type="evidence" value="ECO:0007669"/>
    <property type="project" value="UniProtKB-KW"/>
</dbReference>
<dbReference type="GO" id="GO:0006020">
    <property type="term" value="P:inositol metabolic process"/>
    <property type="evidence" value="ECO:0007669"/>
    <property type="project" value="TreeGrafter"/>
</dbReference>
<comment type="catalytic activity">
    <reaction evidence="1 15">
        <text>a myo-inositol phosphate + H2O = myo-inositol + phosphate</text>
        <dbReference type="Rhea" id="RHEA:24056"/>
        <dbReference type="ChEBI" id="CHEBI:15377"/>
        <dbReference type="ChEBI" id="CHEBI:17268"/>
        <dbReference type="ChEBI" id="CHEBI:43474"/>
        <dbReference type="ChEBI" id="CHEBI:84139"/>
        <dbReference type="EC" id="3.1.3.25"/>
    </reaction>
</comment>
<keyword evidence="9 14" id="KW-0460">Magnesium</keyword>
<evidence type="ECO:0000256" key="3">
    <source>
        <dbReference type="ARBA" id="ARBA00004496"/>
    </source>
</evidence>
<keyword evidence="17" id="KW-1185">Reference proteome</keyword>
<evidence type="ECO:0000313" key="17">
    <source>
        <dbReference type="Proteomes" id="UP000272771"/>
    </source>
</evidence>
<evidence type="ECO:0000256" key="1">
    <source>
        <dbReference type="ARBA" id="ARBA00001033"/>
    </source>
</evidence>
<feature type="binding site" evidence="14">
    <location>
        <position position="250"/>
    </location>
    <ligand>
        <name>Mg(2+)</name>
        <dbReference type="ChEBI" id="CHEBI:18420"/>
        <label>1</label>
        <note>catalytic</note>
    </ligand>
</feature>
<accession>A0A448VJV5</accession>
<protein>
    <recommendedName>
        <fullName evidence="15">Inositol-1-monophosphatase</fullName>
        <ecNumber evidence="15">3.1.3.25</ecNumber>
    </recommendedName>
</protein>
<dbReference type="GO" id="GO:0046854">
    <property type="term" value="P:phosphatidylinositol phosphate biosynthetic process"/>
    <property type="evidence" value="ECO:0007669"/>
    <property type="project" value="InterPro"/>
</dbReference>
<dbReference type="PANTHER" id="PTHR20854">
    <property type="entry name" value="INOSITOL MONOPHOSPHATASE"/>
    <property type="match status" value="1"/>
</dbReference>
<dbReference type="InterPro" id="IPR020583">
    <property type="entry name" value="Inositol_monoP_metal-BS"/>
</dbReference>
<proteinExistence type="inferred from homology"/>
<name>A0A448VJV5_9NEIS</name>
<feature type="binding site" evidence="14">
    <location>
        <position position="124"/>
    </location>
    <ligand>
        <name>Mg(2+)</name>
        <dbReference type="ChEBI" id="CHEBI:18420"/>
        <label>1</label>
        <note>catalytic</note>
    </ligand>
</feature>
<evidence type="ECO:0000256" key="13">
    <source>
        <dbReference type="ARBA" id="ARBA00063608"/>
    </source>
</evidence>
<dbReference type="GO" id="GO:0005737">
    <property type="term" value="C:cytoplasm"/>
    <property type="evidence" value="ECO:0007669"/>
    <property type="project" value="UniProtKB-SubCell"/>
</dbReference>
<dbReference type="GO" id="GO:0008934">
    <property type="term" value="F:inositol monophosphate 1-phosphatase activity"/>
    <property type="evidence" value="ECO:0007669"/>
    <property type="project" value="InterPro"/>
</dbReference>
<keyword evidence="11" id="KW-0804">Transcription</keyword>
<evidence type="ECO:0000256" key="11">
    <source>
        <dbReference type="ARBA" id="ARBA00023163"/>
    </source>
</evidence>
<evidence type="ECO:0000256" key="15">
    <source>
        <dbReference type="RuleBase" id="RU364068"/>
    </source>
</evidence>
<comment type="subcellular location">
    <subcellularLocation>
        <location evidence="3">Cytoplasm</location>
    </subcellularLocation>
</comment>
<feature type="binding site" evidence="14">
    <location>
        <position position="105"/>
    </location>
    <ligand>
        <name>Mg(2+)</name>
        <dbReference type="ChEBI" id="CHEBI:18420"/>
        <label>1</label>
        <note>catalytic</note>
    </ligand>
</feature>
<dbReference type="PANTHER" id="PTHR20854:SF4">
    <property type="entry name" value="INOSITOL-1-MONOPHOSPHATASE-RELATED"/>
    <property type="match status" value="1"/>
</dbReference>
<evidence type="ECO:0000256" key="6">
    <source>
        <dbReference type="ARBA" id="ARBA00022723"/>
    </source>
</evidence>
<comment type="function">
    <text evidence="12">Might be part of the processive rRNA transcription and antitermination complex (rrnTAC). The complex forms an RNA-chaperone ring around the RNA exit tunnel of RNA polymerase (RNAP). It supports rapid transcription and antitermination of rRNA operons, cotranscriptional rRNA folding, and annealing of distal rRNA regions to allow correct ribosome biogenesis. This subunit may play a central role in organizing the structure.</text>
</comment>
<dbReference type="Proteomes" id="UP000272771">
    <property type="component" value="Chromosome"/>
</dbReference>
<dbReference type="FunFam" id="3.30.540.10:FF:000013">
    <property type="entry name" value="Inositol-1-monophosphatase"/>
    <property type="match status" value="1"/>
</dbReference>
<keyword evidence="5" id="KW-0963">Cytoplasm</keyword>
<evidence type="ECO:0000313" key="16">
    <source>
        <dbReference type="EMBL" id="VEJ50089.1"/>
    </source>
</evidence>
<dbReference type="PROSITE" id="PS00630">
    <property type="entry name" value="IMP_2"/>
    <property type="match status" value="1"/>
</dbReference>
<evidence type="ECO:0000256" key="8">
    <source>
        <dbReference type="ARBA" id="ARBA00022814"/>
    </source>
</evidence>